<name>A0A4R2KZK0_9FIRM</name>
<dbReference type="AlphaFoldDB" id="A0A4R2KZK0"/>
<dbReference type="Proteomes" id="UP000294919">
    <property type="component" value="Unassembled WGS sequence"/>
</dbReference>
<evidence type="ECO:0000256" key="1">
    <source>
        <dbReference type="SAM" id="Coils"/>
    </source>
</evidence>
<evidence type="ECO:0000313" key="4">
    <source>
        <dbReference type="Proteomes" id="UP000294919"/>
    </source>
</evidence>
<evidence type="ECO:0000259" key="2">
    <source>
        <dbReference type="Pfam" id="PF25538"/>
    </source>
</evidence>
<organism evidence="3 4">
    <name type="scientific">Marinisporobacter balticus</name>
    <dbReference type="NCBI Taxonomy" id="2018667"/>
    <lineage>
        <taxon>Bacteria</taxon>
        <taxon>Bacillati</taxon>
        <taxon>Bacillota</taxon>
        <taxon>Clostridia</taxon>
        <taxon>Peptostreptococcales</taxon>
        <taxon>Thermotaleaceae</taxon>
        <taxon>Marinisporobacter</taxon>
    </lineage>
</organism>
<dbReference type="OrthoDB" id="1705475at2"/>
<feature type="domain" description="DUF7922" evidence="2">
    <location>
        <begin position="10"/>
        <end position="122"/>
    </location>
</feature>
<keyword evidence="4" id="KW-1185">Reference proteome</keyword>
<reference evidence="3 4" key="1">
    <citation type="submission" date="2019-03" db="EMBL/GenBank/DDBJ databases">
        <title>Genomic Encyclopedia of Type Strains, Phase IV (KMG-IV): sequencing the most valuable type-strain genomes for metagenomic binning, comparative biology and taxonomic classification.</title>
        <authorList>
            <person name="Goeker M."/>
        </authorList>
    </citation>
    <scope>NUCLEOTIDE SEQUENCE [LARGE SCALE GENOMIC DNA]</scope>
    <source>
        <strain evidence="3 4">DSM 102940</strain>
    </source>
</reference>
<dbReference type="EMBL" id="SLWV01000004">
    <property type="protein sequence ID" value="TCO78642.1"/>
    <property type="molecule type" value="Genomic_DNA"/>
</dbReference>
<proteinExistence type="predicted"/>
<comment type="caution">
    <text evidence="3">The sequence shown here is derived from an EMBL/GenBank/DDBJ whole genome shotgun (WGS) entry which is preliminary data.</text>
</comment>
<keyword evidence="1" id="KW-0175">Coiled coil</keyword>
<accession>A0A4R2KZK0</accession>
<dbReference type="RefSeq" id="WP_132243101.1">
    <property type="nucleotide sequence ID" value="NZ_SLWV01000004.1"/>
</dbReference>
<dbReference type="InterPro" id="IPR057682">
    <property type="entry name" value="DUF7922"/>
</dbReference>
<gene>
    <name evidence="3" type="ORF">EV214_10425</name>
</gene>
<evidence type="ECO:0000313" key="3">
    <source>
        <dbReference type="EMBL" id="TCO78642.1"/>
    </source>
</evidence>
<dbReference type="Pfam" id="PF25538">
    <property type="entry name" value="DUF7922"/>
    <property type="match status" value="1"/>
</dbReference>
<feature type="coiled-coil region" evidence="1">
    <location>
        <begin position="172"/>
        <end position="238"/>
    </location>
</feature>
<protein>
    <recommendedName>
        <fullName evidence="2">DUF7922 domain-containing protein</fullName>
    </recommendedName>
</protein>
<sequence>MNGKRYRRYFIILDHEDEGFQNIGGKQLKGYTKIETKNGKGVLNHYIQNIKYFDQAEYVYKGYLIGTKEGKQICADNGALAIDENGKGELNWKFDAENVDGQGNSIRDFNVIAIVAKPVGESVIGKDMAAPLVGFIDKERVAWKHVLANQYKEEKREHKQEEKVQQTIEITAESHKEETEKIQMRNVEKEEKEIEVASLDVKEEIEEIEPVKESINIAEKIAEEVVEKEEKIEEMKRSDPQPVNMKEEVLEKKMKQETLQKKRKHEEKEHFVKGYRSEGQKDGYELEYGEMKFYDCKNPYGYYGQYFKMVCGYVENTLKYYKEAKPFEKNIGNCKWWKMDCNQQTLYRNFLPFYGYVNNMHGNMPYKNHVMGCPHLIYKYQHYIFGIIRDENDGPMYYLYGMPGRFMANEQPDEGVTGFVYWHPIEDKKAEKGDYGYWILHIDAKTGNVAVPLRPTIPPR</sequence>